<organism evidence="2 3">
    <name type="scientific">Ustilago trichophora</name>
    <dbReference type="NCBI Taxonomy" id="86804"/>
    <lineage>
        <taxon>Eukaryota</taxon>
        <taxon>Fungi</taxon>
        <taxon>Dikarya</taxon>
        <taxon>Basidiomycota</taxon>
        <taxon>Ustilaginomycotina</taxon>
        <taxon>Ustilaginomycetes</taxon>
        <taxon>Ustilaginales</taxon>
        <taxon>Ustilaginaceae</taxon>
        <taxon>Ustilago</taxon>
    </lineage>
</organism>
<dbReference type="AlphaFoldDB" id="A0A5C3ESA6"/>
<sequence length="236" mass="27753">MMFYKLASLLFLLCAVNVLAEKALDKRHTMQHLTRRSELKDCIQDRTEDIFNKRPKNYVASICADQERLGWVLSNPADQRDTLWLQDFDCHYKKFGLVSWTHTISEVNTTLGNCNDMRRTSPQHARAIGLTWFKLPPHTKRERADRRSEQHNVLWNRKSDTRTWMSCHDSFHSALCFVRGSYGYSVYNDSKEEYKLLEEQERKCPTKALWVFDSESKVDCVLLGRSNSFSCWDVDV</sequence>
<name>A0A5C3ESA6_9BASI</name>
<feature type="chain" id="PRO_5022767008" evidence="1">
    <location>
        <begin position="21"/>
        <end position="236"/>
    </location>
</feature>
<reference evidence="2 3" key="1">
    <citation type="submission" date="2018-03" db="EMBL/GenBank/DDBJ databases">
        <authorList>
            <person name="Guldener U."/>
        </authorList>
    </citation>
    <scope>NUCLEOTIDE SEQUENCE [LARGE SCALE GENOMIC DNA]</scope>
    <source>
        <strain evidence="2 3">NBRC100155</strain>
    </source>
</reference>
<dbReference type="EMBL" id="OOIN01000043">
    <property type="protein sequence ID" value="SPO32281.1"/>
    <property type="molecule type" value="Genomic_DNA"/>
</dbReference>
<keyword evidence="1" id="KW-0732">Signal</keyword>
<protein>
    <submittedName>
        <fullName evidence="2">Uncharacterized protein</fullName>
    </submittedName>
</protein>
<evidence type="ECO:0000256" key="1">
    <source>
        <dbReference type="SAM" id="SignalP"/>
    </source>
</evidence>
<evidence type="ECO:0000313" key="3">
    <source>
        <dbReference type="Proteomes" id="UP000324022"/>
    </source>
</evidence>
<proteinExistence type="predicted"/>
<gene>
    <name evidence="2" type="ORF">UTRI_02838</name>
</gene>
<feature type="signal peptide" evidence="1">
    <location>
        <begin position="1"/>
        <end position="20"/>
    </location>
</feature>
<keyword evidence="3" id="KW-1185">Reference proteome</keyword>
<evidence type="ECO:0000313" key="2">
    <source>
        <dbReference type="EMBL" id="SPO32281.1"/>
    </source>
</evidence>
<dbReference type="Proteomes" id="UP000324022">
    <property type="component" value="Unassembled WGS sequence"/>
</dbReference>
<accession>A0A5C3ESA6</accession>